<dbReference type="InParanoid" id="M4B5E1"/>
<dbReference type="eggNOG" id="KOG4346">
    <property type="taxonomic scope" value="Eukaryota"/>
</dbReference>
<evidence type="ECO:0000256" key="1">
    <source>
        <dbReference type="ARBA" id="ARBA00006133"/>
    </source>
</evidence>
<dbReference type="GO" id="GO:0042162">
    <property type="term" value="F:telomeric DNA binding"/>
    <property type="evidence" value="ECO:0007669"/>
    <property type="project" value="TreeGrafter"/>
</dbReference>
<dbReference type="Pfam" id="PF10193">
    <property type="entry name" value="Telomere_reg-2"/>
    <property type="match status" value="1"/>
</dbReference>
<evidence type="ECO:0000313" key="5">
    <source>
        <dbReference type="Proteomes" id="UP000011713"/>
    </source>
</evidence>
<dbReference type="AlphaFoldDB" id="M4B5E1"/>
<dbReference type="HOGENOM" id="CLU_008764_0_0_1"/>
<feature type="region of interest" description="Disordered" evidence="2">
    <location>
        <begin position="523"/>
        <end position="548"/>
    </location>
</feature>
<name>M4B5E1_HYAAE</name>
<reference evidence="5" key="1">
    <citation type="journal article" date="2010" name="Science">
        <title>Signatures of adaptation to obligate biotrophy in the Hyaloperonospora arabidopsidis genome.</title>
        <authorList>
            <person name="Baxter L."/>
            <person name="Tripathy S."/>
            <person name="Ishaque N."/>
            <person name="Boot N."/>
            <person name="Cabral A."/>
            <person name="Kemen E."/>
            <person name="Thines M."/>
            <person name="Ah-Fong A."/>
            <person name="Anderson R."/>
            <person name="Badejoko W."/>
            <person name="Bittner-Eddy P."/>
            <person name="Boore J.L."/>
            <person name="Chibucos M.C."/>
            <person name="Coates M."/>
            <person name="Dehal P."/>
            <person name="Delehaunty K."/>
            <person name="Dong S."/>
            <person name="Downton P."/>
            <person name="Dumas B."/>
            <person name="Fabro G."/>
            <person name="Fronick C."/>
            <person name="Fuerstenberg S.I."/>
            <person name="Fulton L."/>
            <person name="Gaulin E."/>
            <person name="Govers F."/>
            <person name="Hughes L."/>
            <person name="Humphray S."/>
            <person name="Jiang R.H."/>
            <person name="Judelson H."/>
            <person name="Kamoun S."/>
            <person name="Kyung K."/>
            <person name="Meijer H."/>
            <person name="Minx P."/>
            <person name="Morris P."/>
            <person name="Nelson J."/>
            <person name="Phuntumart V."/>
            <person name="Qutob D."/>
            <person name="Rehmany A."/>
            <person name="Rougon-Cardoso A."/>
            <person name="Ryden P."/>
            <person name="Torto-Alalibo T."/>
            <person name="Studholme D."/>
            <person name="Wang Y."/>
            <person name="Win J."/>
            <person name="Wood J."/>
            <person name="Clifton S.W."/>
            <person name="Rogers J."/>
            <person name="Van den Ackerveken G."/>
            <person name="Jones J.D."/>
            <person name="McDowell J.M."/>
            <person name="Beynon J."/>
            <person name="Tyler B.M."/>
        </authorList>
    </citation>
    <scope>NUCLEOTIDE SEQUENCE [LARGE SCALE GENOMIC DNA]</scope>
    <source>
        <strain evidence="5">Emoy2</strain>
    </source>
</reference>
<proteinExistence type="inferred from homology"/>
<dbReference type="EMBL" id="JH598388">
    <property type="status" value="NOT_ANNOTATED_CDS"/>
    <property type="molecule type" value="Genomic_DNA"/>
</dbReference>
<dbReference type="PANTHER" id="PTHR15830:SF10">
    <property type="entry name" value="TELOMERE LENGTH REGULATION PROTEIN TEL2 HOMOLOG"/>
    <property type="match status" value="1"/>
</dbReference>
<comment type="similarity">
    <text evidence="1">Belongs to the TEL2 family.</text>
</comment>
<feature type="domain" description="Telomere length regulation protein conserved" evidence="3">
    <location>
        <begin position="567"/>
        <end position="675"/>
    </location>
</feature>
<dbReference type="OMA" id="SMAMACG"/>
<dbReference type="STRING" id="559515.M4B5E1"/>
<dbReference type="GO" id="GO:0051083">
    <property type="term" value="P:'de novo' cotranslational protein folding"/>
    <property type="evidence" value="ECO:0007669"/>
    <property type="project" value="TreeGrafter"/>
</dbReference>
<evidence type="ECO:0000313" key="4">
    <source>
        <dbReference type="EnsemblProtists" id="HpaP801491"/>
    </source>
</evidence>
<feature type="compositionally biased region" description="Polar residues" evidence="2">
    <location>
        <begin position="489"/>
        <end position="506"/>
    </location>
</feature>
<evidence type="ECO:0000256" key="2">
    <source>
        <dbReference type="SAM" id="MobiDB-lite"/>
    </source>
</evidence>
<dbReference type="EnsemblProtists" id="HpaT801491">
    <property type="protein sequence ID" value="HpaP801491"/>
    <property type="gene ID" value="HpaG801491"/>
</dbReference>
<accession>M4B5E1</accession>
<feature type="compositionally biased region" description="Acidic residues" evidence="2">
    <location>
        <begin position="523"/>
        <end position="536"/>
    </location>
</feature>
<protein>
    <recommendedName>
        <fullName evidence="3">Telomere length regulation protein conserved domain-containing protein</fullName>
    </recommendedName>
</protein>
<dbReference type="GO" id="GO:0005829">
    <property type="term" value="C:cytosol"/>
    <property type="evidence" value="ECO:0007669"/>
    <property type="project" value="TreeGrafter"/>
</dbReference>
<dbReference type="GO" id="GO:0051879">
    <property type="term" value="F:Hsp90 protein binding"/>
    <property type="evidence" value="ECO:0007669"/>
    <property type="project" value="TreeGrafter"/>
</dbReference>
<dbReference type="Proteomes" id="UP000011713">
    <property type="component" value="Unassembled WGS sequence"/>
</dbReference>
<dbReference type="VEuPathDB" id="FungiDB:HpaG801491"/>
<organism evidence="4 5">
    <name type="scientific">Hyaloperonospora arabidopsidis (strain Emoy2)</name>
    <name type="common">Downy mildew agent</name>
    <name type="synonym">Peronospora arabidopsidis</name>
    <dbReference type="NCBI Taxonomy" id="559515"/>
    <lineage>
        <taxon>Eukaryota</taxon>
        <taxon>Sar</taxon>
        <taxon>Stramenopiles</taxon>
        <taxon>Oomycota</taxon>
        <taxon>Peronosporomycetes</taxon>
        <taxon>Peronosporales</taxon>
        <taxon>Peronosporaceae</taxon>
        <taxon>Hyaloperonospora</taxon>
    </lineage>
</organism>
<evidence type="ECO:0000259" key="3">
    <source>
        <dbReference type="Pfam" id="PF10193"/>
    </source>
</evidence>
<dbReference type="Gene3D" id="1.25.40.720">
    <property type="entry name" value="Telomere length regulation protein 2, C-terminal domain"/>
    <property type="match status" value="1"/>
</dbReference>
<keyword evidence="5" id="KW-1185">Reference proteome</keyword>
<sequence length="883" mass="98595">MTADHRSAEVQSLRAFVDARKRSVEEAEKRYDVPAALKELQDLAAPLLNPEQFTSTRKDLYLNLFYREVVSFLLKFVAVHLEICFSEQDRERAFDVFFDRKVVPSSRAIGALVSTLSAIKKVPDRPNRTVEEDAEVSTTQCVRLLEKVVVSGGIQDIVTEMLVQEQVYVGAYCFDNRPDLIFNRCQRDTPAAFRPRWYFSTLCDGLFHGLVQQDAPASRLQTFRMFVDKLTRIGQTHVLVQSWLRSIGTSSVALINQTLFESLPESCHEQILLHISNEKCSSSLSAPEALAHPKYRLLAQIPPALCVNKHFQYVVAHKLLLRKPIDDFLFWRVVVDVLAQCSGDLCESPLAALFDMVLARWSQSDFAVSTDYTVNASVCFFLRYSMQKFVGHTGKAGFTKQDWITKICKGVQDHMSHSLESVRVLGMRVGESLSHVIASEKPLNFGLDCEDPVAIYGCTVLPAELEKDMLGMGLDSSSAQEARGASFALGTSDNKTSQNGQKQPGKQSAKAFILDPDELVLGDDDGANASEVDGESEVSSGEDANSDVSLEAYDLQDDEEDLMTKRPLYLRDLTAGLLSDDDREKTEAALNEAEALLRRQPRDLKDKAVGIVQALLRLEDKYSTPQFTTLRSQALATVCALAPTQTLPYMCSQALEREQLLQSRIDVLQAMTSAAQELSERGESYQRPQLPKTLLQEQIESNLKTRTMQSLKTRRWGYRRDPLAIAKRNAFAPLALEFFSPLLFGYVKYVQKHFTGSDTTGKSRSELEQTFLAHLLHALSSFVECSGYAPQTTAMAKCLLEFGWSERANANAEVRRQVLFGLSRVLLVVPPALLQREMGDTLIQQVAPWISHVQQQDPDAGCREAARLLSSLTSVRAASLSII</sequence>
<dbReference type="InterPro" id="IPR051970">
    <property type="entry name" value="TEL2_Regulation"/>
</dbReference>
<dbReference type="InterPro" id="IPR038528">
    <property type="entry name" value="TEL2_C_sf"/>
</dbReference>
<feature type="region of interest" description="Disordered" evidence="2">
    <location>
        <begin position="489"/>
        <end position="508"/>
    </location>
</feature>
<dbReference type="InterPro" id="IPR019337">
    <property type="entry name" value="Telomere_length_regulation_dom"/>
</dbReference>
<reference evidence="4" key="2">
    <citation type="submission" date="2015-06" db="UniProtKB">
        <authorList>
            <consortium name="EnsemblProtists"/>
        </authorList>
    </citation>
    <scope>IDENTIFICATION</scope>
    <source>
        <strain evidence="4">Emoy2</strain>
    </source>
</reference>
<dbReference type="PANTHER" id="PTHR15830">
    <property type="entry name" value="TELOMERE LENGTH REGULATION PROTEIN TEL2 FAMILY MEMBER"/>
    <property type="match status" value="1"/>
</dbReference>